<reference evidence="5" key="1">
    <citation type="submission" date="2018-05" db="EMBL/GenBank/DDBJ databases">
        <authorList>
            <person name="Lanie J.A."/>
            <person name="Ng W.-L."/>
            <person name="Kazmierczak K.M."/>
            <person name="Andrzejewski T.M."/>
            <person name="Davidsen T.M."/>
            <person name="Wayne K.J."/>
            <person name="Tettelin H."/>
            <person name="Glass J.I."/>
            <person name="Rusch D."/>
            <person name="Podicherti R."/>
            <person name="Tsui H.-C.T."/>
            <person name="Winkler M.E."/>
        </authorList>
    </citation>
    <scope>NUCLEOTIDE SEQUENCE</scope>
</reference>
<evidence type="ECO:0000313" key="5">
    <source>
        <dbReference type="EMBL" id="SUZ64959.1"/>
    </source>
</evidence>
<dbReference type="PROSITE" id="PS00057">
    <property type="entry name" value="RIBOSOMAL_S18"/>
    <property type="match status" value="1"/>
</dbReference>
<evidence type="ECO:0000256" key="4">
    <source>
        <dbReference type="SAM" id="MobiDB-lite"/>
    </source>
</evidence>
<evidence type="ECO:0008006" key="6">
    <source>
        <dbReference type="Google" id="ProtNLM"/>
    </source>
</evidence>
<sequence length="123" mass="13323">MTTEAPRGPGGPPPRFGGGGRPGGPGGGGRPGGPGGPGGRPRGRFVRRRKVCAFCVEKVTHIDYKEIDKIRRFVSERAKIEPRRRTGVCAKHQRALRTAIQRARQIALVPFVAYHAYSGGVRR</sequence>
<keyword evidence="3" id="KW-0687">Ribonucleoprotein</keyword>
<gene>
    <name evidence="5" type="ORF">METZ01_LOCUS17813</name>
</gene>
<dbReference type="PANTHER" id="PTHR13479">
    <property type="entry name" value="30S RIBOSOMAL PROTEIN S18"/>
    <property type="match status" value="1"/>
</dbReference>
<dbReference type="EMBL" id="UINC01000947">
    <property type="protein sequence ID" value="SUZ64959.1"/>
    <property type="molecule type" value="Genomic_DNA"/>
</dbReference>
<evidence type="ECO:0000256" key="2">
    <source>
        <dbReference type="ARBA" id="ARBA00022980"/>
    </source>
</evidence>
<evidence type="ECO:0000256" key="1">
    <source>
        <dbReference type="ARBA" id="ARBA00005589"/>
    </source>
</evidence>
<dbReference type="GO" id="GO:0022627">
    <property type="term" value="C:cytosolic small ribosomal subunit"/>
    <property type="evidence" value="ECO:0007669"/>
    <property type="project" value="TreeGrafter"/>
</dbReference>
<dbReference type="AlphaFoldDB" id="A0A381PFR5"/>
<name>A0A381PFR5_9ZZZZ</name>
<dbReference type="HAMAP" id="MF_00270">
    <property type="entry name" value="Ribosomal_bS18"/>
    <property type="match status" value="1"/>
</dbReference>
<dbReference type="InterPro" id="IPR001648">
    <property type="entry name" value="Ribosomal_bS18"/>
</dbReference>
<dbReference type="InterPro" id="IPR036870">
    <property type="entry name" value="Ribosomal_bS18_sf"/>
</dbReference>
<dbReference type="NCBIfam" id="TIGR00165">
    <property type="entry name" value="S18"/>
    <property type="match status" value="1"/>
</dbReference>
<dbReference type="GO" id="GO:0003735">
    <property type="term" value="F:structural constituent of ribosome"/>
    <property type="evidence" value="ECO:0007669"/>
    <property type="project" value="InterPro"/>
</dbReference>
<dbReference type="InterPro" id="IPR018275">
    <property type="entry name" value="Ribosomal_bS18_CS"/>
</dbReference>
<dbReference type="PANTHER" id="PTHR13479:SF40">
    <property type="entry name" value="SMALL RIBOSOMAL SUBUNIT PROTEIN BS18M"/>
    <property type="match status" value="1"/>
</dbReference>
<proteinExistence type="inferred from homology"/>
<feature type="region of interest" description="Disordered" evidence="4">
    <location>
        <begin position="1"/>
        <end position="44"/>
    </location>
</feature>
<dbReference type="Pfam" id="PF01084">
    <property type="entry name" value="Ribosomal_S18"/>
    <property type="match status" value="1"/>
</dbReference>
<dbReference type="PRINTS" id="PR00974">
    <property type="entry name" value="RIBOSOMALS18"/>
</dbReference>
<dbReference type="GO" id="GO:0070181">
    <property type="term" value="F:small ribosomal subunit rRNA binding"/>
    <property type="evidence" value="ECO:0007669"/>
    <property type="project" value="TreeGrafter"/>
</dbReference>
<feature type="compositionally biased region" description="Gly residues" evidence="4">
    <location>
        <begin position="16"/>
        <end position="40"/>
    </location>
</feature>
<accession>A0A381PFR5</accession>
<keyword evidence="2" id="KW-0689">Ribosomal protein</keyword>
<comment type="similarity">
    <text evidence="1">Belongs to the bacterial ribosomal protein bS18 family.</text>
</comment>
<protein>
    <recommendedName>
        <fullName evidence="6">30S ribosomal protein S18</fullName>
    </recommendedName>
</protein>
<evidence type="ECO:0000256" key="3">
    <source>
        <dbReference type="ARBA" id="ARBA00023274"/>
    </source>
</evidence>
<dbReference type="SUPFAM" id="SSF46911">
    <property type="entry name" value="Ribosomal protein S18"/>
    <property type="match status" value="1"/>
</dbReference>
<dbReference type="Gene3D" id="4.10.640.10">
    <property type="entry name" value="Ribosomal protein S18"/>
    <property type="match status" value="1"/>
</dbReference>
<dbReference type="GO" id="GO:0006412">
    <property type="term" value="P:translation"/>
    <property type="evidence" value="ECO:0007669"/>
    <property type="project" value="InterPro"/>
</dbReference>
<organism evidence="5">
    <name type="scientific">marine metagenome</name>
    <dbReference type="NCBI Taxonomy" id="408172"/>
    <lineage>
        <taxon>unclassified sequences</taxon>
        <taxon>metagenomes</taxon>
        <taxon>ecological metagenomes</taxon>
    </lineage>
</organism>